<evidence type="ECO:0000256" key="5">
    <source>
        <dbReference type="ARBA" id="ARBA00022989"/>
    </source>
</evidence>
<evidence type="ECO:0000256" key="4">
    <source>
        <dbReference type="ARBA" id="ARBA00022840"/>
    </source>
</evidence>
<dbReference type="EMBL" id="JAZEWV010000006">
    <property type="protein sequence ID" value="MEE4542454.1"/>
    <property type="molecule type" value="Genomic_DNA"/>
</dbReference>
<feature type="domain" description="ABC transporter" evidence="8">
    <location>
        <begin position="341"/>
        <end position="588"/>
    </location>
</feature>
<organism evidence="10 11">
    <name type="scientific">Actinacidiphila polyblastidii</name>
    <dbReference type="NCBI Taxonomy" id="3110430"/>
    <lineage>
        <taxon>Bacteria</taxon>
        <taxon>Bacillati</taxon>
        <taxon>Actinomycetota</taxon>
        <taxon>Actinomycetes</taxon>
        <taxon>Kitasatosporales</taxon>
        <taxon>Streptomycetaceae</taxon>
        <taxon>Actinacidiphila</taxon>
    </lineage>
</organism>
<comment type="caution">
    <text evidence="10">The sequence shown here is derived from an EMBL/GenBank/DDBJ whole genome shotgun (WGS) entry which is preliminary data.</text>
</comment>
<sequence length="594" mass="64279">MKETLTGSWRVLGIAWKVDWRKTVTAIVLMMAGAVAAPLLAAFLGLMTNAVVDGRSGDAAWYGVTVAVLAIVTLSFGNFAHVAYFELAELAELDFVEDLMRLSNGSEGIEHHERSDYADMLTVLGPESRRFPNALQALFSTFGLILAVIFTAVLLARLNPLLLLLPVAAVPPLLAGRRAEKINDQARTDTAESTRIALNLFRLASSARYAGELRVFQMSGELRRRHAELWAATSRGLWRAGNKAALVRAGGQMVFGLAYMGAMILVIREAITGHHRVGDVVLVISLATQVNRQVAAAVSLLSDLQRMAGTLRRMDTVRELVAVSAALPVDRTPEERLTRGIELEGVDFSYPGTDTQVLSDVSLTLPAGATVAIVGENGAGKSTLVKLLCGLYRPSQGRILVDGTDLRRLPADQWRQRIAAGFQDFVRYELTAGRTVGLGDLPHLDDAPAVTAALGKAHADDVIAQLESGLDTQLGTSYTEGAELSGGQWQKLALGRALMRETPLLLVLDEPTSALDPEAEHHLFERYAAQARQVRETTGAITLFVSHRFSTVRMADLIVVVKDGRVVETGDHQTLIQGGGLYAELFELQALAYK</sequence>
<reference evidence="10 11" key="1">
    <citation type="submission" date="2023-12" db="EMBL/GenBank/DDBJ databases">
        <title>Streptomyces sp. V4-01.</title>
        <authorList>
            <person name="Somphong A."/>
            <person name="Phongsopitanun W."/>
        </authorList>
    </citation>
    <scope>NUCLEOTIDE SEQUENCE [LARGE SCALE GENOMIC DNA]</scope>
    <source>
        <strain evidence="10 11">V4-01</strain>
    </source>
</reference>
<keyword evidence="4 10" id="KW-0067">ATP-binding</keyword>
<evidence type="ECO:0000256" key="1">
    <source>
        <dbReference type="ARBA" id="ARBA00004651"/>
    </source>
</evidence>
<name>A0ABU7P9J2_9ACTN</name>
<dbReference type="Gene3D" id="1.20.1560.10">
    <property type="entry name" value="ABC transporter type 1, transmembrane domain"/>
    <property type="match status" value="1"/>
</dbReference>
<dbReference type="PROSITE" id="PS50929">
    <property type="entry name" value="ABC_TM1F"/>
    <property type="match status" value="1"/>
</dbReference>
<keyword evidence="3" id="KW-0547">Nucleotide-binding</keyword>
<dbReference type="SMART" id="SM00382">
    <property type="entry name" value="AAA"/>
    <property type="match status" value="1"/>
</dbReference>
<dbReference type="PANTHER" id="PTHR43394:SF1">
    <property type="entry name" value="ATP-BINDING CASSETTE SUB-FAMILY B MEMBER 10, MITOCHONDRIAL"/>
    <property type="match status" value="1"/>
</dbReference>
<evidence type="ECO:0000259" key="8">
    <source>
        <dbReference type="PROSITE" id="PS50893"/>
    </source>
</evidence>
<evidence type="ECO:0000313" key="10">
    <source>
        <dbReference type="EMBL" id="MEE4542454.1"/>
    </source>
</evidence>
<proteinExistence type="predicted"/>
<keyword evidence="2 7" id="KW-0812">Transmembrane</keyword>
<dbReference type="SUPFAM" id="SSF90123">
    <property type="entry name" value="ABC transporter transmembrane region"/>
    <property type="match status" value="1"/>
</dbReference>
<feature type="transmembrane region" description="Helical" evidence="7">
    <location>
        <begin position="245"/>
        <end position="267"/>
    </location>
</feature>
<evidence type="ECO:0000256" key="2">
    <source>
        <dbReference type="ARBA" id="ARBA00022692"/>
    </source>
</evidence>
<keyword evidence="6 7" id="KW-0472">Membrane</keyword>
<dbReference type="InterPro" id="IPR003439">
    <property type="entry name" value="ABC_transporter-like_ATP-bd"/>
</dbReference>
<accession>A0ABU7P9J2</accession>
<dbReference type="Pfam" id="PF00005">
    <property type="entry name" value="ABC_tran"/>
    <property type="match status" value="1"/>
</dbReference>
<dbReference type="InterPro" id="IPR017871">
    <property type="entry name" value="ABC_transporter-like_CS"/>
</dbReference>
<feature type="transmembrane region" description="Helical" evidence="7">
    <location>
        <begin position="26"/>
        <end position="47"/>
    </location>
</feature>
<feature type="domain" description="ABC transmembrane type-1" evidence="9">
    <location>
        <begin position="24"/>
        <end position="306"/>
    </location>
</feature>
<feature type="transmembrane region" description="Helical" evidence="7">
    <location>
        <begin position="59"/>
        <end position="84"/>
    </location>
</feature>
<evidence type="ECO:0000259" key="9">
    <source>
        <dbReference type="PROSITE" id="PS50929"/>
    </source>
</evidence>
<gene>
    <name evidence="10" type="ORF">V2S66_10825</name>
</gene>
<keyword evidence="5 7" id="KW-1133">Transmembrane helix</keyword>
<evidence type="ECO:0000313" key="11">
    <source>
        <dbReference type="Proteomes" id="UP001344658"/>
    </source>
</evidence>
<protein>
    <submittedName>
        <fullName evidence="10">ABC transporter ATP-binding protein</fullName>
    </submittedName>
</protein>
<dbReference type="GO" id="GO:0005524">
    <property type="term" value="F:ATP binding"/>
    <property type="evidence" value="ECO:0007669"/>
    <property type="project" value="UniProtKB-KW"/>
</dbReference>
<dbReference type="PROSITE" id="PS50893">
    <property type="entry name" value="ABC_TRANSPORTER_2"/>
    <property type="match status" value="1"/>
</dbReference>
<dbReference type="SUPFAM" id="SSF52540">
    <property type="entry name" value="P-loop containing nucleoside triphosphate hydrolases"/>
    <property type="match status" value="1"/>
</dbReference>
<dbReference type="Gene3D" id="3.40.50.300">
    <property type="entry name" value="P-loop containing nucleotide triphosphate hydrolases"/>
    <property type="match status" value="1"/>
</dbReference>
<dbReference type="PROSITE" id="PS00211">
    <property type="entry name" value="ABC_TRANSPORTER_1"/>
    <property type="match status" value="1"/>
</dbReference>
<dbReference type="PANTHER" id="PTHR43394">
    <property type="entry name" value="ATP-DEPENDENT PERMEASE MDL1, MITOCHONDRIAL"/>
    <property type="match status" value="1"/>
</dbReference>
<dbReference type="Proteomes" id="UP001344658">
    <property type="component" value="Unassembled WGS sequence"/>
</dbReference>
<evidence type="ECO:0000256" key="3">
    <source>
        <dbReference type="ARBA" id="ARBA00022741"/>
    </source>
</evidence>
<dbReference type="InterPro" id="IPR027417">
    <property type="entry name" value="P-loop_NTPase"/>
</dbReference>
<dbReference type="RefSeq" id="WP_330794383.1">
    <property type="nucleotide sequence ID" value="NZ_JAZEWV010000006.1"/>
</dbReference>
<evidence type="ECO:0000256" key="7">
    <source>
        <dbReference type="SAM" id="Phobius"/>
    </source>
</evidence>
<evidence type="ECO:0000256" key="6">
    <source>
        <dbReference type="ARBA" id="ARBA00023136"/>
    </source>
</evidence>
<dbReference type="InterPro" id="IPR036640">
    <property type="entry name" value="ABC1_TM_sf"/>
</dbReference>
<keyword evidence="11" id="KW-1185">Reference proteome</keyword>
<dbReference type="InterPro" id="IPR011527">
    <property type="entry name" value="ABC1_TM_dom"/>
</dbReference>
<comment type="subcellular location">
    <subcellularLocation>
        <location evidence="1">Cell membrane</location>
        <topology evidence="1">Multi-pass membrane protein</topology>
    </subcellularLocation>
</comment>
<dbReference type="InterPro" id="IPR039421">
    <property type="entry name" value="Type_1_exporter"/>
</dbReference>
<feature type="transmembrane region" description="Helical" evidence="7">
    <location>
        <begin position="134"/>
        <end position="156"/>
    </location>
</feature>
<dbReference type="InterPro" id="IPR003593">
    <property type="entry name" value="AAA+_ATPase"/>
</dbReference>